<dbReference type="Proteomes" id="UP001162131">
    <property type="component" value="Unassembled WGS sequence"/>
</dbReference>
<comment type="caution">
    <text evidence="3">The sequence shown here is derived from an EMBL/GenBank/DDBJ whole genome shotgun (WGS) entry which is preliminary data.</text>
</comment>
<comment type="similarity">
    <text evidence="1">Belongs to the RPAP2 family.</text>
</comment>
<dbReference type="EMBL" id="CAJZBQ010000005">
    <property type="protein sequence ID" value="CAG9311786.1"/>
    <property type="molecule type" value="Genomic_DNA"/>
</dbReference>
<dbReference type="PROSITE" id="PS51479">
    <property type="entry name" value="ZF_RTR1"/>
    <property type="match status" value="1"/>
</dbReference>
<protein>
    <recommendedName>
        <fullName evidence="2">RTR1-type domain-containing protein</fullName>
    </recommendedName>
</protein>
<dbReference type="InterPro" id="IPR007308">
    <property type="entry name" value="Rtr1/RPAP2_dom"/>
</dbReference>
<evidence type="ECO:0000313" key="4">
    <source>
        <dbReference type="Proteomes" id="UP001162131"/>
    </source>
</evidence>
<evidence type="ECO:0000256" key="1">
    <source>
        <dbReference type="PROSITE-ProRule" id="PRU00812"/>
    </source>
</evidence>
<proteinExistence type="inferred from homology"/>
<name>A0AAU9IEN6_9CILI</name>
<evidence type="ECO:0000313" key="3">
    <source>
        <dbReference type="EMBL" id="CAG9311786.1"/>
    </source>
</evidence>
<keyword evidence="4" id="KW-1185">Reference proteome</keyword>
<accession>A0AAU9IEN6</accession>
<sequence length="402" mass="45596">MAEVIKGICDIKSVSNLFTTEAYKRIKAKDYKLSINCLEICESMFYTLENQGQVLDYDLIIAILHNLSLCYHKLNIIDKCITCLETCYFRANSLMFNNQKCSMLEEQMVKDKYLSSLCLQFSNLLSKENRHNEALVKAKLAYKHSVTLINNTAIAAKKQLVKSVEGKLPQSKTAMIQRAFPALSAISNFLEKGDLQEVIEIRSSVGVLGHPQWIIDYSLSEVIDISACPLEVFSVRFGIQSEFTKDYLLYKVILIGLSLFCIGKELCYVRSFFDGYNICVKAYNFLKKFLPEEAVLLKDLSKIVTELKSKNQVSEEISLSKKLQRVNSNVSRSISTSRRRSIKSSFSANILQSVSELRTPSLCGGFESLLRESESLDSMNRVVVLSSHKRCKRSFSKANLFI</sequence>
<reference evidence="3" key="1">
    <citation type="submission" date="2021-09" db="EMBL/GenBank/DDBJ databases">
        <authorList>
            <consortium name="AG Swart"/>
            <person name="Singh M."/>
            <person name="Singh A."/>
            <person name="Seah K."/>
            <person name="Emmerich C."/>
        </authorList>
    </citation>
    <scope>NUCLEOTIDE SEQUENCE</scope>
    <source>
        <strain evidence="3">ATCC30299</strain>
    </source>
</reference>
<dbReference type="AlphaFoldDB" id="A0AAU9IEN6"/>
<organism evidence="3 4">
    <name type="scientific">Blepharisma stoltei</name>
    <dbReference type="NCBI Taxonomy" id="1481888"/>
    <lineage>
        <taxon>Eukaryota</taxon>
        <taxon>Sar</taxon>
        <taxon>Alveolata</taxon>
        <taxon>Ciliophora</taxon>
        <taxon>Postciliodesmatophora</taxon>
        <taxon>Heterotrichea</taxon>
        <taxon>Heterotrichida</taxon>
        <taxon>Blepharismidae</taxon>
        <taxon>Blepharisma</taxon>
    </lineage>
</organism>
<feature type="domain" description="RTR1-type" evidence="2">
    <location>
        <begin position="185"/>
        <end position="299"/>
    </location>
</feature>
<gene>
    <name evidence="3" type="ORF">BSTOLATCC_MIC5046</name>
</gene>
<evidence type="ECO:0000259" key="2">
    <source>
        <dbReference type="PROSITE" id="PS51479"/>
    </source>
</evidence>